<feature type="compositionally biased region" description="Polar residues" evidence="2">
    <location>
        <begin position="251"/>
        <end position="262"/>
    </location>
</feature>
<accession>A0A165FG10</accession>
<dbReference type="OMA" id="VYNHFRT"/>
<dbReference type="CDD" id="cd00067">
    <property type="entry name" value="GAL4"/>
    <property type="match status" value="1"/>
</dbReference>
<dbReference type="GeneID" id="28894719"/>
<dbReference type="InParanoid" id="A0A165FG10"/>
<evidence type="ECO:0000256" key="2">
    <source>
        <dbReference type="SAM" id="MobiDB-lite"/>
    </source>
</evidence>
<dbReference type="Proteomes" id="UP000076632">
    <property type="component" value="Unassembled WGS sequence"/>
</dbReference>
<dbReference type="SMART" id="SM00066">
    <property type="entry name" value="GAL4"/>
    <property type="match status" value="1"/>
</dbReference>
<sequence length="380" mass="41680">MYANPGQPGQHPSQWDNQQAAHLAYPPRQEYGRPPTTTVDNMVTIPRQPNVYLPSPHDPYRGLPPDPYRPPPQQHMSFNQPAPRQRTAIACKYCRRRKIRCSGFDSSPEGRCTNCMRFRQECVFMPVSSQTQAFVPAHTAYPHLRNSAMPPRDRPLYPQNPVLFGAHGQPLTGVLPQQEVYGVSAAPGYSVPSPTTASYPSPTANGYPYDDRRDREREDSHAALLPRPLPGAPAPGRRSSGEYQYPDPTPLNVQPVSATTATPHAMPAQQPYYSTQPPRRSPPATYAYENRGSASPHGLVPVTTAAPSAYPYPTSHSPSAVPPVARLDGRTPPPPPSQPSPHQDARSGMSIRVMMNSDQGSGGRSSTDSDMLNALNRRPM</sequence>
<dbReference type="SUPFAM" id="SSF57701">
    <property type="entry name" value="Zn2/Cys6 DNA-binding domain"/>
    <property type="match status" value="1"/>
</dbReference>
<dbReference type="InterPro" id="IPR036864">
    <property type="entry name" value="Zn2-C6_fun-type_DNA-bd_sf"/>
</dbReference>
<dbReference type="Gene3D" id="4.10.240.10">
    <property type="entry name" value="Zn(2)-C6 fungal-type DNA-binding domain"/>
    <property type="match status" value="1"/>
</dbReference>
<proteinExistence type="predicted"/>
<dbReference type="Pfam" id="PF00172">
    <property type="entry name" value="Zn_clus"/>
    <property type="match status" value="1"/>
</dbReference>
<dbReference type="PROSITE" id="PS00463">
    <property type="entry name" value="ZN2_CY6_FUNGAL_1"/>
    <property type="match status" value="1"/>
</dbReference>
<dbReference type="RefSeq" id="XP_018186488.1">
    <property type="nucleotide sequence ID" value="XM_018329582.1"/>
</dbReference>
<organism evidence="4 5">
    <name type="scientific">Xylona heveae (strain CBS 132557 / TC161)</name>
    <dbReference type="NCBI Taxonomy" id="1328760"/>
    <lineage>
        <taxon>Eukaryota</taxon>
        <taxon>Fungi</taxon>
        <taxon>Dikarya</taxon>
        <taxon>Ascomycota</taxon>
        <taxon>Pezizomycotina</taxon>
        <taxon>Xylonomycetes</taxon>
        <taxon>Xylonales</taxon>
        <taxon>Xylonaceae</taxon>
        <taxon>Xylona</taxon>
    </lineage>
</organism>
<feature type="compositionally biased region" description="Polar residues" evidence="2">
    <location>
        <begin position="10"/>
        <end position="20"/>
    </location>
</feature>
<feature type="region of interest" description="Disordered" evidence="2">
    <location>
        <begin position="1"/>
        <end position="82"/>
    </location>
</feature>
<dbReference type="GO" id="GO:0000981">
    <property type="term" value="F:DNA-binding transcription factor activity, RNA polymerase II-specific"/>
    <property type="evidence" value="ECO:0007669"/>
    <property type="project" value="InterPro"/>
</dbReference>
<feature type="compositionally biased region" description="Low complexity" evidence="2">
    <location>
        <begin position="191"/>
        <end position="204"/>
    </location>
</feature>
<feature type="compositionally biased region" description="Pro residues" evidence="2">
    <location>
        <begin position="62"/>
        <end position="73"/>
    </location>
</feature>
<feature type="domain" description="Zn(2)-C6 fungal-type" evidence="3">
    <location>
        <begin position="90"/>
        <end position="124"/>
    </location>
</feature>
<protein>
    <recommendedName>
        <fullName evidence="3">Zn(2)-C6 fungal-type domain-containing protein</fullName>
    </recommendedName>
</protein>
<dbReference type="GO" id="GO:0008270">
    <property type="term" value="F:zinc ion binding"/>
    <property type="evidence" value="ECO:0007669"/>
    <property type="project" value="InterPro"/>
</dbReference>
<feature type="region of interest" description="Disordered" evidence="2">
    <location>
        <begin position="191"/>
        <end position="380"/>
    </location>
</feature>
<evidence type="ECO:0000256" key="1">
    <source>
        <dbReference type="ARBA" id="ARBA00023242"/>
    </source>
</evidence>
<name>A0A165FG10_XYLHT</name>
<evidence type="ECO:0000313" key="4">
    <source>
        <dbReference type="EMBL" id="KZF20933.1"/>
    </source>
</evidence>
<evidence type="ECO:0000313" key="5">
    <source>
        <dbReference type="Proteomes" id="UP000076632"/>
    </source>
</evidence>
<gene>
    <name evidence="4" type="ORF">L228DRAFT_182484</name>
</gene>
<dbReference type="STRING" id="1328760.A0A165FG10"/>
<dbReference type="InterPro" id="IPR001138">
    <property type="entry name" value="Zn2Cys6_DnaBD"/>
</dbReference>
<keyword evidence="5" id="KW-1185">Reference proteome</keyword>
<keyword evidence="1" id="KW-0539">Nucleus</keyword>
<feature type="compositionally biased region" description="Polar residues" evidence="2">
    <location>
        <begin position="356"/>
        <end position="370"/>
    </location>
</feature>
<feature type="compositionally biased region" description="Basic and acidic residues" evidence="2">
    <location>
        <begin position="209"/>
        <end position="221"/>
    </location>
</feature>
<reference evidence="4 5" key="1">
    <citation type="journal article" date="2016" name="Fungal Biol.">
        <title>The genome of Xylona heveae provides a window into fungal endophytism.</title>
        <authorList>
            <person name="Gazis R."/>
            <person name="Kuo A."/>
            <person name="Riley R."/>
            <person name="LaButti K."/>
            <person name="Lipzen A."/>
            <person name="Lin J."/>
            <person name="Amirebrahimi M."/>
            <person name="Hesse C.N."/>
            <person name="Spatafora J.W."/>
            <person name="Henrissat B."/>
            <person name="Hainaut M."/>
            <person name="Grigoriev I.V."/>
            <person name="Hibbett D.S."/>
        </authorList>
    </citation>
    <scope>NUCLEOTIDE SEQUENCE [LARGE SCALE GENOMIC DNA]</scope>
    <source>
        <strain evidence="4 5">TC161</strain>
    </source>
</reference>
<dbReference type="AlphaFoldDB" id="A0A165FG10"/>
<dbReference type="OrthoDB" id="5401558at2759"/>
<dbReference type="PROSITE" id="PS50048">
    <property type="entry name" value="ZN2_CY6_FUNGAL_2"/>
    <property type="match status" value="1"/>
</dbReference>
<dbReference type="EMBL" id="KV407462">
    <property type="protein sequence ID" value="KZF20933.1"/>
    <property type="molecule type" value="Genomic_DNA"/>
</dbReference>
<evidence type="ECO:0000259" key="3">
    <source>
        <dbReference type="PROSITE" id="PS50048"/>
    </source>
</evidence>